<dbReference type="PROSITE" id="PS00018">
    <property type="entry name" value="EF_HAND_1"/>
    <property type="match status" value="1"/>
</dbReference>
<dbReference type="Pfam" id="PF13499">
    <property type="entry name" value="EF-hand_7"/>
    <property type="match status" value="1"/>
</dbReference>
<dbReference type="InterPro" id="IPR011992">
    <property type="entry name" value="EF-hand-dom_pair"/>
</dbReference>
<dbReference type="InterPro" id="IPR002048">
    <property type="entry name" value="EF_hand_dom"/>
</dbReference>
<protein>
    <submittedName>
        <fullName evidence="2">EF-hand domain-containing protein</fullName>
    </submittedName>
</protein>
<gene>
    <name evidence="2" type="ORF">MMF94_04245</name>
</gene>
<dbReference type="Gene3D" id="1.10.238.10">
    <property type="entry name" value="EF-hand"/>
    <property type="match status" value="1"/>
</dbReference>
<sequence length="183" mass="20808">MTTATPDIVSLKLGRVFDSYNSDNDETLDWADFERLIDRFCTTYKIDSLDWRARSLRAMCQMYWSELLRHADVPEEELTKDQFVDASRRLSQDTSRFNMIDGVPHALFDCIDTDEDGSISDGEFTRMLSDIWEVQGPEATGAFAQVDTDGDGTIERDEFLRAFREYVVSDDAGAAGSLLFGRI</sequence>
<dbReference type="CDD" id="cd00051">
    <property type="entry name" value="EFh"/>
    <property type="match status" value="1"/>
</dbReference>
<dbReference type="PROSITE" id="PS50222">
    <property type="entry name" value="EF_HAND_2"/>
    <property type="match status" value="1"/>
</dbReference>
<dbReference type="SUPFAM" id="SSF47473">
    <property type="entry name" value="EF-hand"/>
    <property type="match status" value="1"/>
</dbReference>
<accession>A0ABS9T8M5</accession>
<organism evidence="2 3">
    <name type="scientific">Pseudonocardia alaniniphila</name>
    <dbReference type="NCBI Taxonomy" id="75291"/>
    <lineage>
        <taxon>Bacteria</taxon>
        <taxon>Bacillati</taxon>
        <taxon>Actinomycetota</taxon>
        <taxon>Actinomycetes</taxon>
        <taxon>Pseudonocardiales</taxon>
        <taxon>Pseudonocardiaceae</taxon>
        <taxon>Pseudonocardia</taxon>
    </lineage>
</organism>
<comment type="caution">
    <text evidence="2">The sequence shown here is derived from an EMBL/GenBank/DDBJ whole genome shotgun (WGS) entry which is preliminary data.</text>
</comment>
<keyword evidence="3" id="KW-1185">Reference proteome</keyword>
<dbReference type="SMART" id="SM00054">
    <property type="entry name" value="EFh"/>
    <property type="match status" value="3"/>
</dbReference>
<evidence type="ECO:0000313" key="2">
    <source>
        <dbReference type="EMBL" id="MCH6164887.1"/>
    </source>
</evidence>
<dbReference type="EMBL" id="JAKXMK010000003">
    <property type="protein sequence ID" value="MCH6164887.1"/>
    <property type="molecule type" value="Genomic_DNA"/>
</dbReference>
<proteinExistence type="predicted"/>
<evidence type="ECO:0000259" key="1">
    <source>
        <dbReference type="PROSITE" id="PS50222"/>
    </source>
</evidence>
<feature type="domain" description="EF-hand" evidence="1">
    <location>
        <begin position="134"/>
        <end position="169"/>
    </location>
</feature>
<dbReference type="Proteomes" id="UP001299970">
    <property type="component" value="Unassembled WGS sequence"/>
</dbReference>
<evidence type="ECO:0000313" key="3">
    <source>
        <dbReference type="Proteomes" id="UP001299970"/>
    </source>
</evidence>
<reference evidence="2 3" key="1">
    <citation type="submission" date="2022-03" db="EMBL/GenBank/DDBJ databases">
        <title>Pseudonocardia alaer sp. nov., a novel actinomycete isolated from reed forest soil.</title>
        <authorList>
            <person name="Wang L."/>
        </authorList>
    </citation>
    <scope>NUCLEOTIDE SEQUENCE [LARGE SCALE GENOMIC DNA]</scope>
    <source>
        <strain evidence="2 3">Y-16303</strain>
    </source>
</reference>
<name>A0ABS9T8M5_9PSEU</name>
<dbReference type="InterPro" id="IPR018247">
    <property type="entry name" value="EF_Hand_1_Ca_BS"/>
</dbReference>